<evidence type="ECO:0000313" key="2">
    <source>
        <dbReference type="WBParaSite" id="JU765_v2.g11249.t1"/>
    </source>
</evidence>
<organism evidence="1 2">
    <name type="scientific">Panagrolaimus sp. JU765</name>
    <dbReference type="NCBI Taxonomy" id="591449"/>
    <lineage>
        <taxon>Eukaryota</taxon>
        <taxon>Metazoa</taxon>
        <taxon>Ecdysozoa</taxon>
        <taxon>Nematoda</taxon>
        <taxon>Chromadorea</taxon>
        <taxon>Rhabditida</taxon>
        <taxon>Tylenchina</taxon>
        <taxon>Panagrolaimomorpha</taxon>
        <taxon>Panagrolaimoidea</taxon>
        <taxon>Panagrolaimidae</taxon>
        <taxon>Panagrolaimus</taxon>
    </lineage>
</organism>
<accession>A0AC34PYM5</accession>
<proteinExistence type="predicted"/>
<reference evidence="2" key="1">
    <citation type="submission" date="2022-11" db="UniProtKB">
        <authorList>
            <consortium name="WormBaseParasite"/>
        </authorList>
    </citation>
    <scope>IDENTIFICATION</scope>
</reference>
<dbReference type="WBParaSite" id="JU765_v2.g11249.t1">
    <property type="protein sequence ID" value="JU765_v2.g11249.t1"/>
    <property type="gene ID" value="JU765_v2.g11249"/>
</dbReference>
<sequence>MTLEDETNWRSIWIANIIAFIGSVQNTSIVPTVWPYLKKIDISTTETLYGFIRGLNALGQTLAAIISGYFTNKIEDTKPSMISAKILVILAAFCFCFMGIFPSAYIIFFIVFEFVLGVATGTGSVYRTHVAMASTEADRSKAYASTQLSMAIGMIAGP</sequence>
<dbReference type="Proteomes" id="UP000887576">
    <property type="component" value="Unplaced"/>
</dbReference>
<evidence type="ECO:0000313" key="1">
    <source>
        <dbReference type="Proteomes" id="UP000887576"/>
    </source>
</evidence>
<name>A0AC34PYM5_9BILA</name>
<protein>
    <submittedName>
        <fullName evidence="2">Major facilitator superfamily (MFS) profile domain-containing protein</fullName>
    </submittedName>
</protein>